<sequence>MGISSGLLVETFYSQTLTETDDGQGGVTTAWADGTAFRGRLSSLPVVERMSADKLTTYASHKLFCNNQTITEAYRIRNSDSSRYFEIKGIVNPSNSNHHLELTLLEID</sequence>
<dbReference type="InterPro" id="IPR038666">
    <property type="entry name" value="SSP1_head-tail_sf"/>
</dbReference>
<dbReference type="AlphaFoldDB" id="A0A6M3JVH8"/>
<name>A0A6M3JVH8_9ZZZZ</name>
<evidence type="ECO:0000313" key="2">
    <source>
        <dbReference type="EMBL" id="QJA87007.1"/>
    </source>
</evidence>
<dbReference type="Pfam" id="PF05521">
    <property type="entry name" value="Phage_HCP"/>
    <property type="match status" value="1"/>
</dbReference>
<dbReference type="EMBL" id="MT141995">
    <property type="protein sequence ID" value="QJA73012.1"/>
    <property type="molecule type" value="Genomic_DNA"/>
</dbReference>
<proteinExistence type="predicted"/>
<reference evidence="1" key="1">
    <citation type="submission" date="2020-03" db="EMBL/GenBank/DDBJ databases">
        <title>The deep terrestrial virosphere.</title>
        <authorList>
            <person name="Holmfeldt K."/>
            <person name="Nilsson E."/>
            <person name="Simone D."/>
            <person name="Lopez-Fernandez M."/>
            <person name="Wu X."/>
            <person name="de Brujin I."/>
            <person name="Lundin D."/>
            <person name="Andersson A."/>
            <person name="Bertilsson S."/>
            <person name="Dopson M."/>
        </authorList>
    </citation>
    <scope>NUCLEOTIDE SEQUENCE</scope>
    <source>
        <strain evidence="1">MM415A02528</strain>
        <strain evidence="2">MM415B03066</strain>
    </source>
</reference>
<evidence type="ECO:0000313" key="1">
    <source>
        <dbReference type="EMBL" id="QJA73012.1"/>
    </source>
</evidence>
<dbReference type="InterPro" id="IPR008767">
    <property type="entry name" value="Phage_SPP1_head-tail_adaptor"/>
</dbReference>
<organism evidence="1">
    <name type="scientific">viral metagenome</name>
    <dbReference type="NCBI Taxonomy" id="1070528"/>
    <lineage>
        <taxon>unclassified sequences</taxon>
        <taxon>metagenomes</taxon>
        <taxon>organismal metagenomes</taxon>
    </lineage>
</organism>
<dbReference type="EMBL" id="MT142675">
    <property type="protein sequence ID" value="QJA87007.1"/>
    <property type="molecule type" value="Genomic_DNA"/>
</dbReference>
<dbReference type="Gene3D" id="2.40.10.270">
    <property type="entry name" value="Bacteriophage SPP1 head-tail adaptor protein"/>
    <property type="match status" value="1"/>
</dbReference>
<protein>
    <submittedName>
        <fullName evidence="1">Putative head-tail joining protein</fullName>
    </submittedName>
</protein>
<accession>A0A6M3JVH8</accession>
<gene>
    <name evidence="1" type="ORF">MM415A02528_0009</name>
    <name evidence="2" type="ORF">MM415B03066_0011</name>
</gene>